<dbReference type="InterPro" id="IPR027417">
    <property type="entry name" value="P-loop_NTPase"/>
</dbReference>
<dbReference type="VEuPathDB" id="FungiDB:FMAN_15020"/>
<evidence type="ECO:0000256" key="2">
    <source>
        <dbReference type="SAM" id="MobiDB-lite"/>
    </source>
</evidence>
<gene>
    <name evidence="4" type="ORF">FMAN_15020</name>
</gene>
<proteinExistence type="predicted"/>
<evidence type="ECO:0000313" key="5">
    <source>
        <dbReference type="Proteomes" id="UP000184255"/>
    </source>
</evidence>
<dbReference type="GeneID" id="65094263"/>
<dbReference type="Proteomes" id="UP000184255">
    <property type="component" value="Unassembled WGS sequence"/>
</dbReference>
<feature type="domain" description="Nephrocystin 3-like N-terminal" evidence="3">
    <location>
        <begin position="72"/>
        <end position="232"/>
    </location>
</feature>
<dbReference type="Pfam" id="PF24883">
    <property type="entry name" value="NPHP3_N"/>
    <property type="match status" value="1"/>
</dbReference>
<dbReference type="InterPro" id="IPR056884">
    <property type="entry name" value="NPHP3-like_N"/>
</dbReference>
<evidence type="ECO:0000313" key="4">
    <source>
        <dbReference type="EMBL" id="CVL03747.1"/>
    </source>
</evidence>
<organism evidence="4 5">
    <name type="scientific">Fusarium mangiferae</name>
    <name type="common">Mango malformation disease fungus</name>
    <dbReference type="NCBI Taxonomy" id="192010"/>
    <lineage>
        <taxon>Eukaryota</taxon>
        <taxon>Fungi</taxon>
        <taxon>Dikarya</taxon>
        <taxon>Ascomycota</taxon>
        <taxon>Pezizomycotina</taxon>
        <taxon>Sordariomycetes</taxon>
        <taxon>Hypocreomycetidae</taxon>
        <taxon>Hypocreales</taxon>
        <taxon>Nectriaceae</taxon>
        <taxon>Fusarium</taxon>
        <taxon>Fusarium fujikuroi species complex</taxon>
    </lineage>
</organism>
<dbReference type="PANTHER" id="PTHR10039">
    <property type="entry name" value="AMELOGENIN"/>
    <property type="match status" value="1"/>
</dbReference>
<reference evidence="5" key="1">
    <citation type="journal article" date="2016" name="Genome Biol. Evol.">
        <title>Comparative 'omics' of the Fusarium fujikuroi species complex highlights differences in genetic potential and metabolite synthesis.</title>
        <authorList>
            <person name="Niehaus E.-M."/>
            <person name="Muensterkoetter M."/>
            <person name="Proctor R.H."/>
            <person name="Brown D.W."/>
            <person name="Sharon A."/>
            <person name="Idan Y."/>
            <person name="Oren-Young L."/>
            <person name="Sieber C.M."/>
            <person name="Novak O."/>
            <person name="Pencik A."/>
            <person name="Tarkowska D."/>
            <person name="Hromadova K."/>
            <person name="Freeman S."/>
            <person name="Maymon M."/>
            <person name="Elazar M."/>
            <person name="Youssef S.A."/>
            <person name="El-Shabrawy E.S.M."/>
            <person name="Shalaby A.B.A."/>
            <person name="Houterman P."/>
            <person name="Brock N.L."/>
            <person name="Burkhardt I."/>
            <person name="Tsavkelova E.A."/>
            <person name="Dickschat J.S."/>
            <person name="Galuszka P."/>
            <person name="Gueldener U."/>
            <person name="Tudzynski B."/>
        </authorList>
    </citation>
    <scope>NUCLEOTIDE SEQUENCE [LARGE SCALE GENOMIC DNA]</scope>
    <source>
        <strain evidence="5">MRC7560</strain>
    </source>
</reference>
<dbReference type="AlphaFoldDB" id="A0A1L7U7P6"/>
<dbReference type="Gene3D" id="3.40.50.300">
    <property type="entry name" value="P-loop containing nucleotide triphosphate hydrolases"/>
    <property type="match status" value="1"/>
</dbReference>
<sequence>MHNFNRPETAILKRQHRPSDPTYNGSYARDPTNSAKRELDLEKHVEYLQTLKIQLKHDYMATWKSIRTIGSTSLFLFEPSYDRFIDCSSSSTLLYSGNAGAGKSVILANMVDNVDRRQLENAQIVFFFYLQDEVNSLQALVILGAIYHQVLKRLVLTSRASHVSKGLGVLSTILDITVDIASDLRIALEAAGMTYLVLDGLNKCQESERTKVIGVLQCLQTQCSLSICLSTRPGVLTGIGWTNLHSIDIPTDNPDVSSYIDSETSRLLNHGELTIADPTLELQIRSALTTAAKGNFVRAKRSIELLCAHKTDSDIVRLLADFREDFNDIDTEAMQSKSPTSPAPIAPSGFTDSAYASASLMDHINKNTNDGPAVDQSLQGLDHPTIDDSATEYSDVSSTTFSRKQLYIQELAKDLYNKMSFQAVDSGQDHRVSISATLPRLLKVFALKIGYCATTQMHQDVMAFVHRHRSGITEAFLDIYLSQREMEPQEIACPTPVEVEPMDVIYPSQAEVELREIQGQPHGMSPNEVMALWEQSEDREQTLIVEGLDNLELLETEEEDEYEEADIWVAAYRDFAPGTEAYSWLMTQLQRNMNSVLEEPTAIQLIRDQVLSSVPSPQKISRSVSSESCSVLFNLDWDILEFFDSQEYFGRGTYSSDYSDWISFRCTSFKLCRLPDNTRLGVWINGSNVMVQANGSAARDWRAACLAESCFEKFATSKRTGLLHSLYQIHESESGNATSCGLCNRFRARAALGTTR</sequence>
<accession>A0A1L7U7P6</accession>
<keyword evidence="1" id="KW-0677">Repeat</keyword>
<dbReference type="PANTHER" id="PTHR10039:SF10">
    <property type="entry name" value="NACHT DOMAIN-CONTAINING PROTEIN"/>
    <property type="match status" value="1"/>
</dbReference>
<feature type="region of interest" description="Disordered" evidence="2">
    <location>
        <begin position="366"/>
        <end position="394"/>
    </location>
</feature>
<evidence type="ECO:0000259" key="3">
    <source>
        <dbReference type="Pfam" id="PF24883"/>
    </source>
</evidence>
<keyword evidence="5" id="KW-1185">Reference proteome</keyword>
<name>A0A1L7U7P6_FUSMA</name>
<comment type="caution">
    <text evidence="4">The sequence shown here is derived from an EMBL/GenBank/DDBJ whole genome shotgun (WGS) entry which is preliminary data.</text>
</comment>
<evidence type="ECO:0000256" key="1">
    <source>
        <dbReference type="ARBA" id="ARBA00022737"/>
    </source>
</evidence>
<dbReference type="RefSeq" id="XP_041688311.1">
    <property type="nucleotide sequence ID" value="XM_041822652.1"/>
</dbReference>
<dbReference type="EMBL" id="FCQH01000014">
    <property type="protein sequence ID" value="CVL03747.1"/>
    <property type="molecule type" value="Genomic_DNA"/>
</dbReference>
<feature type="region of interest" description="Disordered" evidence="2">
    <location>
        <begin position="1"/>
        <end position="34"/>
    </location>
</feature>
<protein>
    <recommendedName>
        <fullName evidence="3">Nephrocystin 3-like N-terminal domain-containing protein</fullName>
    </recommendedName>
</protein>